<feature type="transmembrane region" description="Helical" evidence="9">
    <location>
        <begin position="209"/>
        <end position="226"/>
    </location>
</feature>
<dbReference type="GO" id="GO:0015144">
    <property type="term" value="F:carbohydrate transmembrane transporter activity"/>
    <property type="evidence" value="ECO:0007669"/>
    <property type="project" value="UniProtKB-UniRule"/>
</dbReference>
<dbReference type="Proteomes" id="UP000187280">
    <property type="component" value="Unassembled WGS sequence"/>
</dbReference>
<comment type="caution">
    <text evidence="9">Lacks conserved residue(s) required for the propagation of feature annotation.</text>
</comment>
<dbReference type="CDD" id="cd17324">
    <property type="entry name" value="MFS_NepI_like"/>
    <property type="match status" value="1"/>
</dbReference>
<evidence type="ECO:0000256" key="8">
    <source>
        <dbReference type="ARBA" id="ARBA00023136"/>
    </source>
</evidence>
<dbReference type="AlphaFoldDB" id="A0A1H4BR70"/>
<feature type="transmembrane region" description="Helical" evidence="9">
    <location>
        <begin position="105"/>
        <end position="127"/>
    </location>
</feature>
<feature type="transmembrane region" description="Helical" evidence="9">
    <location>
        <begin position="80"/>
        <end position="99"/>
    </location>
</feature>
<organism evidence="11 12">
    <name type="scientific">Lonsdalea quercina</name>
    <dbReference type="NCBI Taxonomy" id="71657"/>
    <lineage>
        <taxon>Bacteria</taxon>
        <taxon>Pseudomonadati</taxon>
        <taxon>Pseudomonadota</taxon>
        <taxon>Gammaproteobacteria</taxon>
        <taxon>Enterobacterales</taxon>
        <taxon>Pectobacteriaceae</taxon>
        <taxon>Lonsdalea</taxon>
    </lineage>
</organism>
<gene>
    <name evidence="9" type="primary">sotB</name>
    <name evidence="11" type="ORF">SAMN02982996_01782</name>
</gene>
<proteinExistence type="inferred from homology"/>
<dbReference type="PANTHER" id="PTHR43124:SF4">
    <property type="entry name" value="SUGAR EFFLUX TRANSPORTER"/>
    <property type="match status" value="1"/>
</dbReference>
<evidence type="ECO:0000313" key="12">
    <source>
        <dbReference type="Proteomes" id="UP000187280"/>
    </source>
</evidence>
<comment type="similarity">
    <text evidence="9">Belongs to the major facilitator superfamily. SotB (TC 2.A.1.2) family.</text>
</comment>
<keyword evidence="7 9" id="KW-1133">Transmembrane helix</keyword>
<evidence type="ECO:0000256" key="9">
    <source>
        <dbReference type="HAMAP-Rule" id="MF_00517"/>
    </source>
</evidence>
<evidence type="ECO:0000313" key="11">
    <source>
        <dbReference type="EMBL" id="SEA50577.1"/>
    </source>
</evidence>
<keyword evidence="2 9" id="KW-0813">Transport</keyword>
<keyword evidence="6 9" id="KW-0812">Transmembrane</keyword>
<dbReference type="NCBIfam" id="NF002921">
    <property type="entry name" value="PRK03545.1"/>
    <property type="match status" value="1"/>
</dbReference>
<dbReference type="InterPro" id="IPR050189">
    <property type="entry name" value="MFS_Efflux_Transporters"/>
</dbReference>
<evidence type="ECO:0000259" key="10">
    <source>
        <dbReference type="PROSITE" id="PS50850"/>
    </source>
</evidence>
<feature type="transmembrane region" description="Helical" evidence="9">
    <location>
        <begin position="136"/>
        <end position="156"/>
    </location>
</feature>
<evidence type="ECO:0000256" key="1">
    <source>
        <dbReference type="ARBA" id="ARBA00004651"/>
    </source>
</evidence>
<dbReference type="PROSITE" id="PS50850">
    <property type="entry name" value="MFS"/>
    <property type="match status" value="1"/>
</dbReference>
<comment type="function">
    <text evidence="9">Involved in the efflux of sugars. The physiological role may be the reduction of the intracellular concentration of toxic sugars or sugar metabolites.</text>
</comment>
<evidence type="ECO:0000256" key="7">
    <source>
        <dbReference type="ARBA" id="ARBA00022989"/>
    </source>
</evidence>
<dbReference type="Gene3D" id="1.20.1250.20">
    <property type="entry name" value="MFS general substrate transporter like domains"/>
    <property type="match status" value="2"/>
</dbReference>
<dbReference type="GO" id="GO:0005886">
    <property type="term" value="C:plasma membrane"/>
    <property type="evidence" value="ECO:0007669"/>
    <property type="project" value="UniProtKB-SubCell"/>
</dbReference>
<dbReference type="eggNOG" id="COG2814">
    <property type="taxonomic scope" value="Bacteria"/>
</dbReference>
<evidence type="ECO:0000256" key="3">
    <source>
        <dbReference type="ARBA" id="ARBA00022475"/>
    </source>
</evidence>
<protein>
    <recommendedName>
        <fullName evidence="9">Probable sugar efflux transporter</fullName>
    </recommendedName>
</protein>
<dbReference type="HAMAP" id="MF_00517">
    <property type="entry name" value="MFS_SotB"/>
    <property type="match status" value="1"/>
</dbReference>
<evidence type="ECO:0000256" key="5">
    <source>
        <dbReference type="ARBA" id="ARBA00022597"/>
    </source>
</evidence>
<dbReference type="InterPro" id="IPR036259">
    <property type="entry name" value="MFS_trans_sf"/>
</dbReference>
<evidence type="ECO:0000256" key="4">
    <source>
        <dbReference type="ARBA" id="ARBA00022519"/>
    </source>
</evidence>
<feature type="transmembrane region" description="Helical" evidence="9">
    <location>
        <begin position="246"/>
        <end position="264"/>
    </location>
</feature>
<keyword evidence="8 9" id="KW-0472">Membrane</keyword>
<dbReference type="PRINTS" id="PR00173">
    <property type="entry name" value="EDTRNSPORT"/>
</dbReference>
<dbReference type="InterPro" id="IPR011701">
    <property type="entry name" value="MFS"/>
</dbReference>
<sequence>MESAAPSRSTAWMRVITLSVAAFIFNTTEFIPVGLLSGIAQSFAMKTEEVGLMITIYAWIVTLASLICMLLTSGIERRKLLIGVFCLFIASHVLSAMAWNFTVLVISRAGVALAHSVFWSITASLAIRMAPPGKRAAALSMLATGTALAMVLGLPMGRVVGQLLGWRVTFMVIAVGATISLILLARLLPRLPSEHSGSLASVPMLFKRPELVTVYVLIVILVTAHFTAYSYIEPFIQNVAGQSENFTTLILLLFGAAGILGSVLYSRYSDKHPTGFLLSAIGLLVLSLLLLLPAAGYESGMIILCMVWGMAVMGIGLAMQTNVLSLAPDASDVAMSIFSGLYNLGIGAGALLGSKVSLYLGMSTIGYVAAPLALLPLAWILYSYYRRTRPERHPAV</sequence>
<feature type="transmembrane region" description="Helical" evidence="9">
    <location>
        <begin position="276"/>
        <end position="295"/>
    </location>
</feature>
<keyword evidence="3 9" id="KW-1003">Cell membrane</keyword>
<dbReference type="RefSeq" id="WP_074728415.1">
    <property type="nucleotide sequence ID" value="NZ_FNQS01000005.1"/>
</dbReference>
<feature type="transmembrane region" description="Helical" evidence="9">
    <location>
        <begin position="54"/>
        <end position="73"/>
    </location>
</feature>
<comment type="subcellular location">
    <subcellularLocation>
        <location evidence="1 9">Cell membrane</location>
        <topology evidence="1 9">Multi-pass membrane protein</topology>
    </subcellularLocation>
</comment>
<reference evidence="11 12" key="1">
    <citation type="submission" date="2016-10" db="EMBL/GenBank/DDBJ databases">
        <authorList>
            <person name="de Groot N.N."/>
        </authorList>
    </citation>
    <scope>NUCLEOTIDE SEQUENCE [LARGE SCALE GENOMIC DNA]</scope>
    <source>
        <strain evidence="11 12">ATCC 29281</strain>
    </source>
</reference>
<feature type="transmembrane region" description="Helical" evidence="9">
    <location>
        <begin position="301"/>
        <end position="321"/>
    </location>
</feature>
<dbReference type="SUPFAM" id="SSF103473">
    <property type="entry name" value="MFS general substrate transporter"/>
    <property type="match status" value="1"/>
</dbReference>
<dbReference type="InterPro" id="IPR023495">
    <property type="entry name" value="Sugar_effux_transptr_put"/>
</dbReference>
<keyword evidence="5 9" id="KW-0762">Sugar transport</keyword>
<dbReference type="Pfam" id="PF07690">
    <property type="entry name" value="MFS_1"/>
    <property type="match status" value="1"/>
</dbReference>
<dbReference type="EMBL" id="FNQS01000005">
    <property type="protein sequence ID" value="SEA50577.1"/>
    <property type="molecule type" value="Genomic_DNA"/>
</dbReference>
<feature type="transmembrane region" description="Helical" evidence="9">
    <location>
        <begin position="333"/>
        <end position="352"/>
    </location>
</feature>
<name>A0A1H4BR70_9GAMM</name>
<dbReference type="STRING" id="71657.SAMN02982996_01782"/>
<evidence type="ECO:0000256" key="6">
    <source>
        <dbReference type="ARBA" id="ARBA00022692"/>
    </source>
</evidence>
<accession>A0A1H4BR70</accession>
<keyword evidence="12" id="KW-1185">Reference proteome</keyword>
<dbReference type="GeneID" id="97764660"/>
<dbReference type="PANTHER" id="PTHR43124">
    <property type="entry name" value="PURINE EFFLUX PUMP PBUE"/>
    <property type="match status" value="1"/>
</dbReference>
<keyword evidence="4" id="KW-0997">Cell inner membrane</keyword>
<dbReference type="InterPro" id="IPR020846">
    <property type="entry name" value="MFS_dom"/>
</dbReference>
<feature type="transmembrane region" description="Helical" evidence="9">
    <location>
        <begin position="358"/>
        <end position="382"/>
    </location>
</feature>
<evidence type="ECO:0000256" key="2">
    <source>
        <dbReference type="ARBA" id="ARBA00022448"/>
    </source>
</evidence>
<feature type="transmembrane region" description="Helical" evidence="9">
    <location>
        <begin position="168"/>
        <end position="188"/>
    </location>
</feature>
<feature type="domain" description="Major facilitator superfamily (MFS) profile" evidence="10">
    <location>
        <begin position="14"/>
        <end position="388"/>
    </location>
</feature>